<feature type="chain" id="PRO_5045525191" evidence="1">
    <location>
        <begin position="30"/>
        <end position="179"/>
    </location>
</feature>
<dbReference type="Proteomes" id="UP001081283">
    <property type="component" value="Unassembled WGS sequence"/>
</dbReference>
<protein>
    <submittedName>
        <fullName evidence="3">DUF2059 domain-containing protein</fullName>
    </submittedName>
</protein>
<dbReference type="Pfam" id="PF09832">
    <property type="entry name" value="DUF2059"/>
    <property type="match status" value="1"/>
</dbReference>
<reference evidence="3" key="1">
    <citation type="submission" date="2022-10" db="EMBL/GenBank/DDBJ databases">
        <title>Hoeflea sp. J2-29, isolated from marine algae.</title>
        <authorList>
            <person name="Kristyanto S."/>
            <person name="Kim J.M."/>
            <person name="Jeon C.O."/>
        </authorList>
    </citation>
    <scope>NUCLEOTIDE SEQUENCE</scope>
    <source>
        <strain evidence="3">J2-29</strain>
    </source>
</reference>
<feature type="signal peptide" evidence="1">
    <location>
        <begin position="1"/>
        <end position="29"/>
    </location>
</feature>
<organism evidence="3 4">
    <name type="scientific">Hoeflea ulvae</name>
    <dbReference type="NCBI Taxonomy" id="2983764"/>
    <lineage>
        <taxon>Bacteria</taxon>
        <taxon>Pseudomonadati</taxon>
        <taxon>Pseudomonadota</taxon>
        <taxon>Alphaproteobacteria</taxon>
        <taxon>Hyphomicrobiales</taxon>
        <taxon>Rhizobiaceae</taxon>
        <taxon>Hoeflea</taxon>
    </lineage>
</organism>
<dbReference type="EMBL" id="JAOVZQ010000001">
    <property type="protein sequence ID" value="MCY0095458.1"/>
    <property type="molecule type" value="Genomic_DNA"/>
</dbReference>
<dbReference type="RefSeq" id="WP_267613338.1">
    <property type="nucleotide sequence ID" value="NZ_JAOVZQ010000001.1"/>
</dbReference>
<gene>
    <name evidence="3" type="ORF">OEG82_15755</name>
</gene>
<evidence type="ECO:0000313" key="3">
    <source>
        <dbReference type="EMBL" id="MCY0095458.1"/>
    </source>
</evidence>
<evidence type="ECO:0000259" key="2">
    <source>
        <dbReference type="Pfam" id="PF09832"/>
    </source>
</evidence>
<evidence type="ECO:0000256" key="1">
    <source>
        <dbReference type="SAM" id="SignalP"/>
    </source>
</evidence>
<evidence type="ECO:0000313" key="4">
    <source>
        <dbReference type="Proteomes" id="UP001081283"/>
    </source>
</evidence>
<comment type="caution">
    <text evidence="3">The sequence shown here is derived from an EMBL/GenBank/DDBJ whole genome shotgun (WGS) entry which is preliminary data.</text>
</comment>
<name>A0ABT3YHT5_9HYPH</name>
<feature type="domain" description="DUF2059" evidence="2">
    <location>
        <begin position="96"/>
        <end position="153"/>
    </location>
</feature>
<keyword evidence="1" id="KW-0732">Signal</keyword>
<sequence>MTIFTGLKRFGAGMIVASSLAVASHSALAQELSDDHLAAARAAITALKSTDQFDVVIPASAEQLKVNLIRANADLQEVISETIDEEALKIVPRRADLEKEAAQIYARAFSKEELTAIADFYNSDAGKKLIDNGPLVTRELIKSAEIWSAGISRDLAENTNKALQEKIGARPKVEGEKQP</sequence>
<dbReference type="InterPro" id="IPR018637">
    <property type="entry name" value="DUF2059"/>
</dbReference>
<keyword evidence="4" id="KW-1185">Reference proteome</keyword>
<proteinExistence type="predicted"/>
<accession>A0ABT3YHT5</accession>